<dbReference type="InterPro" id="IPR036634">
    <property type="entry name" value="PRD_sf"/>
</dbReference>
<dbReference type="PROSITE" id="PS51372">
    <property type="entry name" value="PRD_2"/>
    <property type="match status" value="2"/>
</dbReference>
<dbReference type="InterPro" id="IPR011608">
    <property type="entry name" value="PRD"/>
</dbReference>
<dbReference type="AlphaFoldDB" id="A0A3P1UU67"/>
<sequence length="298" mass="32064">MRILRVFNNNVVLARDEVGREVILTGRGLGFGRKAGQEADASRIARRYVPADHPESVAEVMAAMPLERIALIERCFVAAARELGTAVPSSTIVAVVDHVNQAMERVRRGEAMDYPLRAEVAHLHPEELRLAEQIIADLNASQEVQLPAGEAIALSLHLFAAAVGAPSVQESQRQSRLISQVMDLLRAALGDSLEEHSINAARFAVHLRYFLVRARTGLQIQDGTASIIADTLRTSHPRAHRLALRISDLLEMRLGITVSADETAYLTMHVARLVGAAQAGPAAVSPADGEPGASPPGV</sequence>
<evidence type="ECO:0000313" key="3">
    <source>
        <dbReference type="EMBL" id="RRD25148.1"/>
    </source>
</evidence>
<dbReference type="PANTHER" id="PTHR30185">
    <property type="entry name" value="CRYPTIC BETA-GLUCOSIDE BGL OPERON ANTITERMINATOR"/>
    <property type="match status" value="1"/>
</dbReference>
<keyword evidence="4" id="KW-1185">Reference proteome</keyword>
<comment type="caution">
    <text evidence="3">The sequence shown here is derived from an EMBL/GenBank/DDBJ whole genome shotgun (WGS) entry which is preliminary data.</text>
</comment>
<dbReference type="Gene3D" id="2.30.24.10">
    <property type="entry name" value="CAT RNA-binding domain"/>
    <property type="match status" value="1"/>
</dbReference>
<dbReference type="EMBL" id="RQZC01000025">
    <property type="protein sequence ID" value="RRD25148.1"/>
    <property type="molecule type" value="Genomic_DNA"/>
</dbReference>
<dbReference type="InterPro" id="IPR036650">
    <property type="entry name" value="CAT_RNA-bd_dom_sf"/>
</dbReference>
<proteinExistence type="predicted"/>
<feature type="domain" description="PRD" evidence="2">
    <location>
        <begin position="63"/>
        <end position="168"/>
    </location>
</feature>
<dbReference type="GO" id="GO:0003723">
    <property type="term" value="F:RNA binding"/>
    <property type="evidence" value="ECO:0007669"/>
    <property type="project" value="InterPro"/>
</dbReference>
<dbReference type="SUPFAM" id="SSF63520">
    <property type="entry name" value="PTS-regulatory domain, PRD"/>
    <property type="match status" value="2"/>
</dbReference>
<keyword evidence="1" id="KW-0677">Repeat</keyword>
<evidence type="ECO:0000256" key="1">
    <source>
        <dbReference type="ARBA" id="ARBA00022737"/>
    </source>
</evidence>
<dbReference type="PANTHER" id="PTHR30185:SF15">
    <property type="entry name" value="CRYPTIC BETA-GLUCOSIDE BGL OPERON ANTITERMINATOR"/>
    <property type="match status" value="1"/>
</dbReference>
<evidence type="ECO:0000259" key="2">
    <source>
        <dbReference type="PROSITE" id="PS51372"/>
    </source>
</evidence>
<dbReference type="Proteomes" id="UP000271272">
    <property type="component" value="Unassembled WGS sequence"/>
</dbReference>
<dbReference type="SMART" id="SM01061">
    <property type="entry name" value="CAT_RBD"/>
    <property type="match status" value="1"/>
</dbReference>
<dbReference type="Gene3D" id="1.10.1790.10">
    <property type="entry name" value="PRD domain"/>
    <property type="match status" value="2"/>
</dbReference>
<dbReference type="Pfam" id="PF03123">
    <property type="entry name" value="CAT_RBD"/>
    <property type="match status" value="1"/>
</dbReference>
<dbReference type="OrthoDB" id="9813552at2"/>
<reference evidence="3 4" key="1">
    <citation type="submission" date="2018-11" db="EMBL/GenBank/DDBJ databases">
        <title>Genomes From Bacteria Associated with the Canine Oral Cavity: a Test Case for Automated Genome-Based Taxonomic Assignment.</title>
        <authorList>
            <person name="Coil D.A."/>
            <person name="Jospin G."/>
            <person name="Darling A.E."/>
            <person name="Wallis C."/>
            <person name="Davis I.J."/>
            <person name="Harris S."/>
            <person name="Eisen J.A."/>
            <person name="Holcombe L.J."/>
            <person name="O'Flynn C."/>
        </authorList>
    </citation>
    <scope>NUCLEOTIDE SEQUENCE [LARGE SCALE GENOMIC DNA]</scope>
    <source>
        <strain evidence="3 4">OH5050</strain>
    </source>
</reference>
<dbReference type="InterPro" id="IPR004341">
    <property type="entry name" value="CAT_RNA-bd_dom"/>
</dbReference>
<dbReference type="InterPro" id="IPR050661">
    <property type="entry name" value="BglG_antiterminators"/>
</dbReference>
<dbReference type="Pfam" id="PF00874">
    <property type="entry name" value="PRD"/>
    <property type="match status" value="2"/>
</dbReference>
<dbReference type="SUPFAM" id="SSF50151">
    <property type="entry name" value="SacY-like RNA-binding domain"/>
    <property type="match status" value="1"/>
</dbReference>
<dbReference type="RefSeq" id="WP_124934531.1">
    <property type="nucleotide sequence ID" value="NZ_RQZC01000025.1"/>
</dbReference>
<dbReference type="GO" id="GO:0006355">
    <property type="term" value="P:regulation of DNA-templated transcription"/>
    <property type="evidence" value="ECO:0007669"/>
    <property type="project" value="InterPro"/>
</dbReference>
<accession>A0A3P1UU67</accession>
<gene>
    <name evidence="3" type="ORF">EII10_10930</name>
</gene>
<protein>
    <submittedName>
        <fullName evidence="3">PRD domain-containing protein</fullName>
    </submittedName>
</protein>
<name>A0A3P1UU67_9ACTO</name>
<evidence type="ECO:0000313" key="4">
    <source>
        <dbReference type="Proteomes" id="UP000271272"/>
    </source>
</evidence>
<feature type="domain" description="PRD" evidence="2">
    <location>
        <begin position="169"/>
        <end position="280"/>
    </location>
</feature>
<organism evidence="3 4">
    <name type="scientific">Actinomyces bowdenii</name>
    <dbReference type="NCBI Taxonomy" id="131109"/>
    <lineage>
        <taxon>Bacteria</taxon>
        <taxon>Bacillati</taxon>
        <taxon>Actinomycetota</taxon>
        <taxon>Actinomycetes</taxon>
        <taxon>Actinomycetales</taxon>
        <taxon>Actinomycetaceae</taxon>
        <taxon>Actinomyces</taxon>
    </lineage>
</organism>